<gene>
    <name evidence="1" type="ORF">VNO77_26801</name>
</gene>
<dbReference type="Proteomes" id="UP001367508">
    <property type="component" value="Unassembled WGS sequence"/>
</dbReference>
<evidence type="ECO:0000313" key="1">
    <source>
        <dbReference type="EMBL" id="KAK7323331.1"/>
    </source>
</evidence>
<dbReference type="EMBL" id="JAYMYQ010000006">
    <property type="protein sequence ID" value="KAK7323331.1"/>
    <property type="molecule type" value="Genomic_DNA"/>
</dbReference>
<evidence type="ECO:0000313" key="2">
    <source>
        <dbReference type="Proteomes" id="UP001367508"/>
    </source>
</evidence>
<name>A0AAN9Q5W4_CANGL</name>
<accession>A0AAN9Q5W4</accession>
<dbReference type="AlphaFoldDB" id="A0AAN9Q5W4"/>
<protein>
    <submittedName>
        <fullName evidence="1">Uncharacterized protein</fullName>
    </submittedName>
</protein>
<organism evidence="1 2">
    <name type="scientific">Canavalia gladiata</name>
    <name type="common">Sword bean</name>
    <name type="synonym">Dolichos gladiatus</name>
    <dbReference type="NCBI Taxonomy" id="3824"/>
    <lineage>
        <taxon>Eukaryota</taxon>
        <taxon>Viridiplantae</taxon>
        <taxon>Streptophyta</taxon>
        <taxon>Embryophyta</taxon>
        <taxon>Tracheophyta</taxon>
        <taxon>Spermatophyta</taxon>
        <taxon>Magnoliopsida</taxon>
        <taxon>eudicotyledons</taxon>
        <taxon>Gunneridae</taxon>
        <taxon>Pentapetalae</taxon>
        <taxon>rosids</taxon>
        <taxon>fabids</taxon>
        <taxon>Fabales</taxon>
        <taxon>Fabaceae</taxon>
        <taxon>Papilionoideae</taxon>
        <taxon>50 kb inversion clade</taxon>
        <taxon>NPAAA clade</taxon>
        <taxon>indigoferoid/millettioid clade</taxon>
        <taxon>Phaseoleae</taxon>
        <taxon>Canavalia</taxon>
    </lineage>
</organism>
<reference evidence="1 2" key="1">
    <citation type="submission" date="2024-01" db="EMBL/GenBank/DDBJ databases">
        <title>The genomes of 5 underutilized Papilionoideae crops provide insights into root nodulation and disease resistanc.</title>
        <authorList>
            <person name="Jiang F."/>
        </authorList>
    </citation>
    <scope>NUCLEOTIDE SEQUENCE [LARGE SCALE GENOMIC DNA]</scope>
    <source>
        <strain evidence="1">LVBAO_FW01</strain>
        <tissue evidence="1">Leaves</tissue>
    </source>
</reference>
<proteinExistence type="predicted"/>
<sequence>MYLHHTTEKEILGEKSILCAMANPTLLVSGSALISRKGWTYKIADYLSNFRVWYFKASIEDDFAGFKGGRCLYGQTEEERVVFLQVGHVAAPKPAQVDSGPCH</sequence>
<comment type="caution">
    <text evidence="1">The sequence shown here is derived from an EMBL/GenBank/DDBJ whole genome shotgun (WGS) entry which is preliminary data.</text>
</comment>
<keyword evidence="2" id="KW-1185">Reference proteome</keyword>